<comment type="caution">
    <text evidence="2">The sequence shown here is derived from an EMBL/GenBank/DDBJ whole genome shotgun (WGS) entry which is preliminary data.</text>
</comment>
<dbReference type="OrthoDB" id="240673at2157"/>
<feature type="region of interest" description="Disordered" evidence="1">
    <location>
        <begin position="326"/>
        <end position="387"/>
    </location>
</feature>
<dbReference type="EMBL" id="RDFA01000005">
    <property type="protein sequence ID" value="RXK48013.1"/>
    <property type="molecule type" value="Genomic_DNA"/>
</dbReference>
<proteinExistence type="predicted"/>
<feature type="compositionally biased region" description="Basic and acidic residues" evidence="1">
    <location>
        <begin position="363"/>
        <end position="373"/>
    </location>
</feature>
<evidence type="ECO:0000313" key="2">
    <source>
        <dbReference type="EMBL" id="RXK48013.1"/>
    </source>
</evidence>
<gene>
    <name evidence="2" type="ORF">EAF64_15400</name>
</gene>
<dbReference type="AlphaFoldDB" id="A0A498L0I8"/>
<dbReference type="RefSeq" id="WP_129069866.1">
    <property type="nucleotide sequence ID" value="NZ_RDFA01000005.1"/>
</dbReference>
<organism evidence="2 3">
    <name type="scientific">Halorientalis pallida</name>
    <dbReference type="NCBI Taxonomy" id="2479928"/>
    <lineage>
        <taxon>Archaea</taxon>
        <taxon>Methanobacteriati</taxon>
        <taxon>Methanobacteriota</taxon>
        <taxon>Stenosarchaea group</taxon>
        <taxon>Halobacteria</taxon>
        <taxon>Halobacteriales</taxon>
        <taxon>Haloarculaceae</taxon>
        <taxon>Halorientalis</taxon>
    </lineage>
</organism>
<protein>
    <submittedName>
        <fullName evidence="2">Uncharacterized protein</fullName>
    </submittedName>
</protein>
<keyword evidence="3" id="KW-1185">Reference proteome</keyword>
<name>A0A498L0I8_9EURY</name>
<evidence type="ECO:0000313" key="3">
    <source>
        <dbReference type="Proteomes" id="UP000289691"/>
    </source>
</evidence>
<reference evidence="2 3" key="1">
    <citation type="submission" date="2019-01" db="EMBL/GenBank/DDBJ databases">
        <title>Halorientalis sp. F13-25 a new haloarchaeum isolated from hypersaline water.</title>
        <authorList>
            <person name="Ana D.-V."/>
            <person name="Cristina S.-P."/>
            <person name="Antonio V."/>
        </authorList>
    </citation>
    <scope>NUCLEOTIDE SEQUENCE [LARGE SCALE GENOMIC DNA]</scope>
    <source>
        <strain evidence="2 3">F13-25</strain>
    </source>
</reference>
<evidence type="ECO:0000256" key="1">
    <source>
        <dbReference type="SAM" id="MobiDB-lite"/>
    </source>
</evidence>
<accession>A0A498L0I8</accession>
<dbReference type="Proteomes" id="UP000289691">
    <property type="component" value="Unassembled WGS sequence"/>
</dbReference>
<sequence length="387" mass="43077">MTETKLPPNELADLYEVFYTMREEFPEDVDPLWELAIESILFGGVGLADGNTSYGEQQAENNDFKIGEYRSFYGDGERVIEFPAIKTRDPSELAQQSPRESVRLPVAPMSERVLPLDPESEELVDAFSLLDEFPTTPGKTHQDTDNSALLDPTKFPGLSSDRGVIEPNELADLCDCFRILFEQLPDGFPEWETALETVWRQTEYMSMSMSYLQQTIHRNTFSMDEYRAEYGDGEYVTEFPAIKTITIDGDDFDHISENIYLPISPESNEALPASPVDSSIPSALSRLQEFPAWPQAELGNEEAGEREGPLVDIYSLLSDSDLGIERESVQEDTQTEETASSTKPDSGVENEESQQTSSGRASADVEKGCDSTEKTGLVETLAGKHNG</sequence>